<dbReference type="InterPro" id="IPR009057">
    <property type="entry name" value="Homeodomain-like_sf"/>
</dbReference>
<keyword evidence="6" id="KW-0175">Coiled coil</keyword>
<dbReference type="SUPFAM" id="SSF159800">
    <property type="entry name" value="PrpR receptor domain-like"/>
    <property type="match status" value="1"/>
</dbReference>
<dbReference type="InterPro" id="IPR035965">
    <property type="entry name" value="PAS-like_dom_sf"/>
</dbReference>
<evidence type="ECO:0000256" key="6">
    <source>
        <dbReference type="SAM" id="Coils"/>
    </source>
</evidence>
<dbReference type="Gene3D" id="1.10.8.60">
    <property type="match status" value="1"/>
</dbReference>
<dbReference type="SUPFAM" id="SSF46689">
    <property type="entry name" value="Homeodomain-like"/>
    <property type="match status" value="1"/>
</dbReference>
<dbReference type="InterPro" id="IPR010524">
    <property type="entry name" value="Sig_transdc_resp-reg_PrpR_N"/>
</dbReference>
<keyword evidence="3" id="KW-0805">Transcription regulation</keyword>
<dbReference type="SUPFAM" id="SSF55785">
    <property type="entry name" value="PYP-like sensor domain (PAS domain)"/>
    <property type="match status" value="1"/>
</dbReference>
<evidence type="ECO:0000259" key="8">
    <source>
        <dbReference type="PROSITE" id="PS50112"/>
    </source>
</evidence>
<dbReference type="SMART" id="SM00382">
    <property type="entry name" value="AAA"/>
    <property type="match status" value="1"/>
</dbReference>
<keyword evidence="10" id="KW-1185">Reference proteome</keyword>
<dbReference type="CDD" id="cd00009">
    <property type="entry name" value="AAA"/>
    <property type="match status" value="1"/>
</dbReference>
<dbReference type="PROSITE" id="PS00688">
    <property type="entry name" value="SIGMA54_INTERACT_3"/>
    <property type="match status" value="1"/>
</dbReference>
<dbReference type="PROSITE" id="PS50112">
    <property type="entry name" value="PAS"/>
    <property type="match status" value="1"/>
</dbReference>
<dbReference type="PRINTS" id="PR01590">
    <property type="entry name" value="HTHFIS"/>
</dbReference>
<dbReference type="Proteomes" id="UP000190625">
    <property type="component" value="Unassembled WGS sequence"/>
</dbReference>
<dbReference type="NCBIfam" id="TIGR00229">
    <property type="entry name" value="sensory_box"/>
    <property type="match status" value="1"/>
</dbReference>
<proteinExistence type="predicted"/>
<feature type="domain" description="PAS" evidence="8">
    <location>
        <begin position="199"/>
        <end position="244"/>
    </location>
</feature>
<name>A0A1T4JJL9_9FIRM</name>
<feature type="coiled-coil region" evidence="6">
    <location>
        <begin position="176"/>
        <end position="203"/>
    </location>
</feature>
<dbReference type="InterPro" id="IPR025662">
    <property type="entry name" value="Sigma_54_int_dom_ATP-bd_1"/>
</dbReference>
<evidence type="ECO:0000313" key="10">
    <source>
        <dbReference type="Proteomes" id="UP000190625"/>
    </source>
</evidence>
<dbReference type="InterPro" id="IPR058031">
    <property type="entry name" value="AAA_lid_NorR"/>
</dbReference>
<evidence type="ECO:0000313" key="9">
    <source>
        <dbReference type="EMBL" id="SJZ30341.1"/>
    </source>
</evidence>
<sequence>MDKITFIAPYQELGLLVERVIKDFQENIEVKIGRMGKGVRLAKEAEENGSGVIISRGITTWKIKETNIKIPVIDLPITGYDLLRTYYEAKESGNKVGMVDIPEVIQGIESIEEIIGCKVCKIYSYNIEDIEEGINQLYKQGVDIVIGKIIMIKLANKHGMKGVNIKSGRQAILQAIREATSVLKATKQERERVKQEKKRVKQMKAILEFAHEGMIVTDKLGVIKLFNPIAEEITKIDAQEAIGKKINSINYKFKVDRVIEQRRAETNQIKKIANKNVIVTKVPIIVEGEVVRVAVNFQDISKVQKIEHKIRREFLNKGHVAKYSFKDIIGKNQNFLNTIEQAKKFAKVDSTILIHGETGVGKEYFGQAIHKESLNKKGPFIAVNCAALPKSLLESELFGYEEGAFTGAKKGGKPGLFELAHGGTILLDEISEMAKSLQARLLRVLQEREVMRLGDDKIIPIDIRVIATTNRDLFKMIEEDQFREDLFYRINVLNLRIPALRERKDDIPLFVSKFKQQFCRRFNKSIPKITPEIMKILQNYHWPGNIRQLKNVIERIVILTTEGESISIEVINQALQDFSFEDYSIEPSKELDPTFDNLAKIATEYSLEKLEAYVIRNVLKEVDGNRSEAARKLGIARSTLWRKLKQGE</sequence>
<dbReference type="InterPro" id="IPR002197">
    <property type="entry name" value="HTH_Fis"/>
</dbReference>
<accession>A0A1T4JJL9</accession>
<dbReference type="Gene3D" id="3.40.50.300">
    <property type="entry name" value="P-loop containing nucleotide triphosphate hydrolases"/>
    <property type="match status" value="1"/>
</dbReference>
<dbReference type="InterPro" id="IPR013767">
    <property type="entry name" value="PAS_fold"/>
</dbReference>
<dbReference type="Pfam" id="PF00989">
    <property type="entry name" value="PAS"/>
    <property type="match status" value="1"/>
</dbReference>
<dbReference type="SMART" id="SM00091">
    <property type="entry name" value="PAS"/>
    <property type="match status" value="1"/>
</dbReference>
<dbReference type="InterPro" id="IPR002078">
    <property type="entry name" value="Sigma_54_int"/>
</dbReference>
<keyword evidence="2" id="KW-0067">ATP-binding</keyword>
<dbReference type="PANTHER" id="PTHR32071:SF57">
    <property type="entry name" value="C4-DICARBOXYLATE TRANSPORT TRANSCRIPTIONAL REGULATORY PROTEIN DCTD"/>
    <property type="match status" value="1"/>
</dbReference>
<dbReference type="PANTHER" id="PTHR32071">
    <property type="entry name" value="TRANSCRIPTIONAL REGULATORY PROTEIN"/>
    <property type="match status" value="1"/>
</dbReference>
<feature type="domain" description="Sigma-54 factor interaction" evidence="7">
    <location>
        <begin position="328"/>
        <end position="558"/>
    </location>
</feature>
<dbReference type="Gene3D" id="3.40.50.10660">
    <property type="entry name" value="PrpR receptor domain-like"/>
    <property type="match status" value="1"/>
</dbReference>
<dbReference type="InterPro" id="IPR003593">
    <property type="entry name" value="AAA+_ATPase"/>
</dbReference>
<protein>
    <submittedName>
        <fullName evidence="9">PAS domain S-box-containing protein</fullName>
    </submittedName>
</protein>
<dbReference type="FunFam" id="3.40.50.300:FF:000006">
    <property type="entry name" value="DNA-binding transcriptional regulator NtrC"/>
    <property type="match status" value="1"/>
</dbReference>
<dbReference type="InterPro" id="IPR000014">
    <property type="entry name" value="PAS"/>
</dbReference>
<keyword evidence="1" id="KW-0547">Nucleotide-binding</keyword>
<dbReference type="PROSITE" id="PS50045">
    <property type="entry name" value="SIGMA54_INTERACT_4"/>
    <property type="match status" value="1"/>
</dbReference>
<dbReference type="SUPFAM" id="SSF52540">
    <property type="entry name" value="P-loop containing nucleoside triphosphate hydrolases"/>
    <property type="match status" value="1"/>
</dbReference>
<evidence type="ECO:0000256" key="2">
    <source>
        <dbReference type="ARBA" id="ARBA00022840"/>
    </source>
</evidence>
<reference evidence="10" key="1">
    <citation type="submission" date="2017-02" db="EMBL/GenBank/DDBJ databases">
        <authorList>
            <person name="Varghese N."/>
            <person name="Submissions S."/>
        </authorList>
    </citation>
    <scope>NUCLEOTIDE SEQUENCE [LARGE SCALE GENOMIC DNA]</scope>
    <source>
        <strain evidence="10">ATCC BAA-73</strain>
    </source>
</reference>
<dbReference type="Gene3D" id="3.40.50.2300">
    <property type="match status" value="1"/>
</dbReference>
<organism evidence="9 10">
    <name type="scientific">Selenihalanaerobacter shriftii</name>
    <dbReference type="NCBI Taxonomy" id="142842"/>
    <lineage>
        <taxon>Bacteria</taxon>
        <taxon>Bacillati</taxon>
        <taxon>Bacillota</taxon>
        <taxon>Clostridia</taxon>
        <taxon>Halanaerobiales</taxon>
        <taxon>Halobacteroidaceae</taxon>
        <taxon>Selenihalanaerobacter</taxon>
    </lineage>
</organism>
<dbReference type="GO" id="GO:0005524">
    <property type="term" value="F:ATP binding"/>
    <property type="evidence" value="ECO:0007669"/>
    <property type="project" value="UniProtKB-KW"/>
</dbReference>
<dbReference type="Gene3D" id="1.10.10.60">
    <property type="entry name" value="Homeodomain-like"/>
    <property type="match status" value="1"/>
</dbReference>
<dbReference type="InterPro" id="IPR027417">
    <property type="entry name" value="P-loop_NTPase"/>
</dbReference>
<dbReference type="PROSITE" id="PS00676">
    <property type="entry name" value="SIGMA54_INTERACT_2"/>
    <property type="match status" value="1"/>
</dbReference>
<dbReference type="PROSITE" id="PS00675">
    <property type="entry name" value="SIGMA54_INTERACT_1"/>
    <property type="match status" value="1"/>
</dbReference>
<gene>
    <name evidence="9" type="ORF">SAMN02745118_00043</name>
</gene>
<evidence type="ECO:0000256" key="4">
    <source>
        <dbReference type="ARBA" id="ARBA00023125"/>
    </source>
</evidence>
<dbReference type="GO" id="GO:0006355">
    <property type="term" value="P:regulation of DNA-templated transcription"/>
    <property type="evidence" value="ECO:0007669"/>
    <property type="project" value="InterPro"/>
</dbReference>
<dbReference type="OrthoDB" id="9803970at2"/>
<dbReference type="AlphaFoldDB" id="A0A1T4JJL9"/>
<dbReference type="InterPro" id="IPR025943">
    <property type="entry name" value="Sigma_54_int_dom_ATP-bd_2"/>
</dbReference>
<evidence type="ECO:0000256" key="5">
    <source>
        <dbReference type="ARBA" id="ARBA00023163"/>
    </source>
</evidence>
<dbReference type="Gene3D" id="3.30.450.20">
    <property type="entry name" value="PAS domain"/>
    <property type="match status" value="1"/>
</dbReference>
<dbReference type="Pfam" id="PF02954">
    <property type="entry name" value="HTH_8"/>
    <property type="match status" value="1"/>
</dbReference>
<dbReference type="InterPro" id="IPR025944">
    <property type="entry name" value="Sigma_54_int_dom_CS"/>
</dbReference>
<evidence type="ECO:0000259" key="7">
    <source>
        <dbReference type="PROSITE" id="PS50045"/>
    </source>
</evidence>
<dbReference type="Pfam" id="PF06506">
    <property type="entry name" value="PrpR_N"/>
    <property type="match status" value="1"/>
</dbReference>
<dbReference type="Pfam" id="PF25601">
    <property type="entry name" value="AAA_lid_14"/>
    <property type="match status" value="1"/>
</dbReference>
<keyword evidence="5" id="KW-0804">Transcription</keyword>
<evidence type="ECO:0000256" key="3">
    <source>
        <dbReference type="ARBA" id="ARBA00023015"/>
    </source>
</evidence>
<dbReference type="GO" id="GO:0000156">
    <property type="term" value="F:phosphorelay response regulator activity"/>
    <property type="evidence" value="ECO:0007669"/>
    <property type="project" value="InterPro"/>
</dbReference>
<dbReference type="STRING" id="142842.SAMN02745118_00043"/>
<evidence type="ECO:0000256" key="1">
    <source>
        <dbReference type="ARBA" id="ARBA00022741"/>
    </source>
</evidence>
<keyword evidence="4" id="KW-0238">DNA-binding</keyword>
<dbReference type="Pfam" id="PF00158">
    <property type="entry name" value="Sigma54_activat"/>
    <property type="match status" value="1"/>
</dbReference>
<dbReference type="RefSeq" id="WP_078808586.1">
    <property type="nucleotide sequence ID" value="NZ_FUWM01000003.1"/>
</dbReference>
<dbReference type="EMBL" id="FUWM01000003">
    <property type="protein sequence ID" value="SJZ30341.1"/>
    <property type="molecule type" value="Genomic_DNA"/>
</dbReference>
<dbReference type="GO" id="GO:0043565">
    <property type="term" value="F:sequence-specific DNA binding"/>
    <property type="evidence" value="ECO:0007669"/>
    <property type="project" value="InterPro"/>
</dbReference>